<reference evidence="1 2" key="1">
    <citation type="submission" date="2024-05" db="EMBL/GenBank/DDBJ databases">
        <authorList>
            <person name="Venkateswaran K."/>
        </authorList>
    </citation>
    <scope>NUCLEOTIDE SEQUENCE [LARGE SCALE GENOMIC DNA]</scope>
    <source>
        <strain evidence="1 2">179-C4-2-HS</strain>
    </source>
</reference>
<dbReference type="Proteomes" id="UP001241748">
    <property type="component" value="Unassembled WGS sequence"/>
</dbReference>
<gene>
    <name evidence="1" type="ORF">P5G62_010145</name>
</gene>
<accession>A0ABV4YT40</accession>
<evidence type="ECO:0000313" key="2">
    <source>
        <dbReference type="Proteomes" id="UP001241748"/>
    </source>
</evidence>
<evidence type="ECO:0000313" key="1">
    <source>
        <dbReference type="EMBL" id="MFB3167469.1"/>
    </source>
</evidence>
<keyword evidence="2" id="KW-1185">Reference proteome</keyword>
<dbReference type="EMBL" id="JAROBZ020000001">
    <property type="protein sequence ID" value="MFB3167469.1"/>
    <property type="molecule type" value="Genomic_DNA"/>
</dbReference>
<proteinExistence type="predicted"/>
<name>A0ABV4YT40_9BACI</name>
<sequence length="67" mass="7984">MKPMFEKVTDFIEKQGGKVYKSPAKSIKSLIVYSHITYESYIVFKQKGYDVYHLIDVLKYMERKPVF</sequence>
<dbReference type="RefSeq" id="WP_306075002.1">
    <property type="nucleotide sequence ID" value="NZ_JAROBZ020000001.1"/>
</dbReference>
<comment type="caution">
    <text evidence="1">The sequence shown here is derived from an EMBL/GenBank/DDBJ whole genome shotgun (WGS) entry which is preliminary data.</text>
</comment>
<protein>
    <submittedName>
        <fullName evidence="1">Uncharacterized protein</fullName>
    </submittedName>
</protein>
<organism evidence="1 2">
    <name type="scientific">Neobacillus driksii</name>
    <dbReference type="NCBI Taxonomy" id="3035913"/>
    <lineage>
        <taxon>Bacteria</taxon>
        <taxon>Bacillati</taxon>
        <taxon>Bacillota</taxon>
        <taxon>Bacilli</taxon>
        <taxon>Bacillales</taxon>
        <taxon>Bacillaceae</taxon>
        <taxon>Neobacillus</taxon>
    </lineage>
</organism>